<dbReference type="InterPro" id="IPR038157">
    <property type="entry name" value="FeoA_core_dom"/>
</dbReference>
<dbReference type="InterPro" id="IPR052713">
    <property type="entry name" value="FeoA"/>
</dbReference>
<evidence type="ECO:0000259" key="2">
    <source>
        <dbReference type="SMART" id="SM00899"/>
    </source>
</evidence>
<dbReference type="SMART" id="SM00899">
    <property type="entry name" value="FeoA"/>
    <property type="match status" value="1"/>
</dbReference>
<sequence>MEKLLSEFSPNESGRVVKILGGGRLRRRIFDMGITPDTEILMRKSAPLGDPIEVSLRGYELSLRKAEASLIKMRVEK</sequence>
<feature type="domain" description="Ferrous iron transporter FeoA-like" evidence="2">
    <location>
        <begin position="3"/>
        <end position="75"/>
    </location>
</feature>
<dbReference type="Gene3D" id="2.30.30.90">
    <property type="match status" value="1"/>
</dbReference>
<evidence type="ECO:0000313" key="4">
    <source>
        <dbReference type="Proteomes" id="UP001275932"/>
    </source>
</evidence>
<dbReference type="Pfam" id="PF04023">
    <property type="entry name" value="FeoA"/>
    <property type="match status" value="1"/>
</dbReference>
<dbReference type="SUPFAM" id="SSF50037">
    <property type="entry name" value="C-terminal domain of transcriptional repressors"/>
    <property type="match status" value="1"/>
</dbReference>
<reference evidence="3 4" key="1">
    <citation type="submission" date="2022-03" db="EMBL/GenBank/DDBJ databases">
        <title>Novel taxa within the pig intestine.</title>
        <authorList>
            <person name="Wylensek D."/>
            <person name="Bishof K."/>
            <person name="Afrizal A."/>
            <person name="Clavel T."/>
        </authorList>
    </citation>
    <scope>NUCLEOTIDE SEQUENCE [LARGE SCALE GENOMIC DNA]</scope>
    <source>
        <strain evidence="3 4">CLA-KB-P66</strain>
    </source>
</reference>
<name>A0ABU4WF68_9BACT</name>
<dbReference type="Proteomes" id="UP001275932">
    <property type="component" value="Unassembled WGS sequence"/>
</dbReference>
<keyword evidence="1" id="KW-0408">Iron</keyword>
<keyword evidence="4" id="KW-1185">Reference proteome</keyword>
<proteinExistence type="predicted"/>
<dbReference type="InterPro" id="IPR007167">
    <property type="entry name" value="Fe-transptr_FeoA-like"/>
</dbReference>
<accession>A0ABU4WF68</accession>
<comment type="caution">
    <text evidence="3">The sequence shown here is derived from an EMBL/GenBank/DDBJ whole genome shotgun (WGS) entry which is preliminary data.</text>
</comment>
<evidence type="ECO:0000256" key="1">
    <source>
        <dbReference type="ARBA" id="ARBA00023004"/>
    </source>
</evidence>
<organism evidence="3 4">
    <name type="scientific">Intestinicryptomonas porci</name>
    <dbReference type="NCBI Taxonomy" id="2926320"/>
    <lineage>
        <taxon>Bacteria</taxon>
        <taxon>Pseudomonadati</taxon>
        <taxon>Verrucomicrobiota</taxon>
        <taxon>Opitutia</taxon>
        <taxon>Opitutales</taxon>
        <taxon>Intestinicryptomonaceae</taxon>
        <taxon>Intestinicryptomonas</taxon>
    </lineage>
</organism>
<evidence type="ECO:0000313" key="3">
    <source>
        <dbReference type="EMBL" id="MDX8414849.1"/>
    </source>
</evidence>
<protein>
    <submittedName>
        <fullName evidence="3">Ferrous iron transport protein A</fullName>
    </submittedName>
</protein>
<dbReference type="RefSeq" id="WP_370396295.1">
    <property type="nucleotide sequence ID" value="NZ_JALBUT010000001.1"/>
</dbReference>
<dbReference type="InterPro" id="IPR008988">
    <property type="entry name" value="Transcriptional_repressor_C"/>
</dbReference>
<dbReference type="EMBL" id="JALBUT010000001">
    <property type="protein sequence ID" value="MDX8414849.1"/>
    <property type="molecule type" value="Genomic_DNA"/>
</dbReference>
<dbReference type="PANTHER" id="PTHR42954:SF2">
    <property type="entry name" value="FE(2+) TRANSPORT PROTEIN A"/>
    <property type="match status" value="1"/>
</dbReference>
<gene>
    <name evidence="3" type="ORF">MOX91_01430</name>
</gene>
<dbReference type="PANTHER" id="PTHR42954">
    <property type="entry name" value="FE(2+) TRANSPORT PROTEIN A"/>
    <property type="match status" value="1"/>
</dbReference>